<accession>A0AAP0PCZ7</accession>
<dbReference type="AlphaFoldDB" id="A0AAP0PCZ7"/>
<protein>
    <submittedName>
        <fullName evidence="2">Uncharacterized protein</fullName>
    </submittedName>
</protein>
<comment type="caution">
    <text evidence="2">The sequence shown here is derived from an EMBL/GenBank/DDBJ whole genome shotgun (WGS) entry which is preliminary data.</text>
</comment>
<name>A0AAP0PCZ7_9MAGN</name>
<feature type="region of interest" description="Disordered" evidence="1">
    <location>
        <begin position="112"/>
        <end position="208"/>
    </location>
</feature>
<feature type="compositionally biased region" description="Pro residues" evidence="1">
    <location>
        <begin position="199"/>
        <end position="208"/>
    </location>
</feature>
<evidence type="ECO:0000313" key="3">
    <source>
        <dbReference type="Proteomes" id="UP001419268"/>
    </source>
</evidence>
<evidence type="ECO:0000256" key="1">
    <source>
        <dbReference type="SAM" id="MobiDB-lite"/>
    </source>
</evidence>
<dbReference type="Proteomes" id="UP001419268">
    <property type="component" value="Unassembled WGS sequence"/>
</dbReference>
<organism evidence="2 3">
    <name type="scientific">Stephania cephalantha</name>
    <dbReference type="NCBI Taxonomy" id="152367"/>
    <lineage>
        <taxon>Eukaryota</taxon>
        <taxon>Viridiplantae</taxon>
        <taxon>Streptophyta</taxon>
        <taxon>Embryophyta</taxon>
        <taxon>Tracheophyta</taxon>
        <taxon>Spermatophyta</taxon>
        <taxon>Magnoliopsida</taxon>
        <taxon>Ranunculales</taxon>
        <taxon>Menispermaceae</taxon>
        <taxon>Menispermoideae</taxon>
        <taxon>Cissampelideae</taxon>
        <taxon>Stephania</taxon>
    </lineage>
</organism>
<evidence type="ECO:0000313" key="2">
    <source>
        <dbReference type="EMBL" id="KAK9139582.1"/>
    </source>
</evidence>
<keyword evidence="3" id="KW-1185">Reference proteome</keyword>
<feature type="compositionally biased region" description="Basic and acidic residues" evidence="1">
    <location>
        <begin position="180"/>
        <end position="189"/>
    </location>
</feature>
<reference evidence="2 3" key="1">
    <citation type="submission" date="2024-01" db="EMBL/GenBank/DDBJ databases">
        <title>Genome assemblies of Stephania.</title>
        <authorList>
            <person name="Yang L."/>
        </authorList>
    </citation>
    <scope>NUCLEOTIDE SEQUENCE [LARGE SCALE GENOMIC DNA]</scope>
    <source>
        <strain evidence="2">JXDWG</strain>
        <tissue evidence="2">Leaf</tissue>
    </source>
</reference>
<sequence length="208" mass="23054">MSVTNLLQISDEKQVCRLSVATAMTRSTMTFFLSSPPPLDVPRRRWTFPAATVAVVVHRYRRPRLAGSVLPQQRTPTTPRVAHCSRLLSGAAAASWSSPPAPVFACRDRPPFPPPRVPSDSAAAHTFPPPLAITRAPTPRTPPSPVTERSRPHSDDQQPSQSAHPDDQQLGHWTDPHMSLPEDQHHLLDDHDEFMSQLTPPPRPPPRQ</sequence>
<gene>
    <name evidence="2" type="ORF">Scep_009263</name>
</gene>
<dbReference type="EMBL" id="JBBNAG010000004">
    <property type="protein sequence ID" value="KAK9139582.1"/>
    <property type="molecule type" value="Genomic_DNA"/>
</dbReference>
<proteinExistence type="predicted"/>